<dbReference type="EMBL" id="KQ435709">
    <property type="protein sequence ID" value="KOX80023.1"/>
    <property type="molecule type" value="Genomic_DNA"/>
</dbReference>
<accession>A0A0M9ABR7</accession>
<sequence length="76" mass="8752">MLHESDTPLDTEFSWIFTVVDVTELPTSLPAHPPKHQCAINTIYVSQPLKRLRVIINQLEHYIHAIEKATINTNNF</sequence>
<evidence type="ECO:0000313" key="1">
    <source>
        <dbReference type="EMBL" id="KOX80023.1"/>
    </source>
</evidence>
<name>A0A0M9ABR7_9HYME</name>
<dbReference type="AlphaFoldDB" id="A0A0M9ABR7"/>
<proteinExistence type="predicted"/>
<reference evidence="1 2" key="1">
    <citation type="submission" date="2015-07" db="EMBL/GenBank/DDBJ databases">
        <title>The genome of Melipona quadrifasciata.</title>
        <authorList>
            <person name="Pan H."/>
            <person name="Kapheim K."/>
        </authorList>
    </citation>
    <scope>NUCLEOTIDE SEQUENCE [LARGE SCALE GENOMIC DNA]</scope>
    <source>
        <strain evidence="1">0111107301</strain>
        <tissue evidence="1">Whole body</tissue>
    </source>
</reference>
<dbReference type="Proteomes" id="UP000053105">
    <property type="component" value="Unassembled WGS sequence"/>
</dbReference>
<gene>
    <name evidence="1" type="ORF">WN51_06435</name>
</gene>
<keyword evidence="2" id="KW-1185">Reference proteome</keyword>
<protein>
    <submittedName>
        <fullName evidence="1">Uncharacterized protein</fullName>
    </submittedName>
</protein>
<organism evidence="1 2">
    <name type="scientific">Melipona quadrifasciata</name>
    <dbReference type="NCBI Taxonomy" id="166423"/>
    <lineage>
        <taxon>Eukaryota</taxon>
        <taxon>Metazoa</taxon>
        <taxon>Ecdysozoa</taxon>
        <taxon>Arthropoda</taxon>
        <taxon>Hexapoda</taxon>
        <taxon>Insecta</taxon>
        <taxon>Pterygota</taxon>
        <taxon>Neoptera</taxon>
        <taxon>Endopterygota</taxon>
        <taxon>Hymenoptera</taxon>
        <taxon>Apocrita</taxon>
        <taxon>Aculeata</taxon>
        <taxon>Apoidea</taxon>
        <taxon>Anthophila</taxon>
        <taxon>Apidae</taxon>
        <taxon>Melipona</taxon>
    </lineage>
</organism>
<evidence type="ECO:0000313" key="2">
    <source>
        <dbReference type="Proteomes" id="UP000053105"/>
    </source>
</evidence>